<keyword evidence="4" id="KW-0633">Potassium transport</keyword>
<dbReference type="GO" id="GO:0008076">
    <property type="term" value="C:voltage-gated potassium channel complex"/>
    <property type="evidence" value="ECO:0007669"/>
    <property type="project" value="InterPro"/>
</dbReference>
<evidence type="ECO:0000256" key="2">
    <source>
        <dbReference type="ARBA" id="ARBA00022448"/>
    </source>
</evidence>
<keyword evidence="5 13" id="KW-0812">Transmembrane</keyword>
<sequence>MFSSPKCLRSEWFSKDRFLMNCGFVWGAAVVYSQMASGGAVIAIREAEEASARDSINREEASYIYRKYSNEGASLDHDSSISRFANNTLSDDVEARLPSKKNLEQKANIRATDVQDTILRLNIGGSSYRIRTRSIIKFGPMTLLGRFVRMNHEHRRQWADWYFEESDEYFFERVPRYFDPIYDFYATGRLHVPKDLCFDKFMAELRFWAVSKSKMDECCSPFAQYCILPKAASESSVSFCFISAKRTTLSACDAPKSAEGFGTCLRDKPLPVSVNNAFRRWWKAFEITSTSFVVLSIAALILGSIPEFQVPEGPKGGVSTTQSSLTYPTYSKADGRAISPKVGSRNPDDLGPEMIEHPVFNYIENICVIYFTLEYIVRFTVAPRKWPFVRDFLNVIDLLAIAPFIFELVLIVVRIIIVGISGENVRKVRWAFLTVRLLRVLRVVRIAKLGRFSPGLANFALTIRKSKKQMQMVAIVMLTVVVFFSTLVYFLEKDEPKTTFTSIPASFWWAVVTMSTVGYGDSVPQTVAGKLIGSGAIVCGVMVLALPITIMASFHTVIPSFIFAIKVNNFMQVVKLREEKIIKKYAQQHGDQV</sequence>
<dbReference type="WBParaSite" id="ALUE_0000937901-mRNA-1">
    <property type="protein sequence ID" value="ALUE_0000937901-mRNA-1"/>
    <property type="gene ID" value="ALUE_0000937901"/>
</dbReference>
<evidence type="ECO:0000256" key="13">
    <source>
        <dbReference type="SAM" id="Phobius"/>
    </source>
</evidence>
<comment type="subcellular location">
    <subcellularLocation>
        <location evidence="1">Cell membrane</location>
        <topology evidence="1">Multi-pass membrane protein</topology>
    </subcellularLocation>
</comment>
<keyword evidence="12" id="KW-0407">Ion channel</keyword>
<evidence type="ECO:0000259" key="14">
    <source>
        <dbReference type="Pfam" id="PF00520"/>
    </source>
</evidence>
<keyword evidence="8" id="KW-0630">Potassium</keyword>
<dbReference type="InterPro" id="IPR003131">
    <property type="entry name" value="T1-type_BTB"/>
</dbReference>
<dbReference type="Gene3D" id="1.10.287.70">
    <property type="match status" value="1"/>
</dbReference>
<evidence type="ECO:0000256" key="11">
    <source>
        <dbReference type="ARBA" id="ARBA00023136"/>
    </source>
</evidence>
<evidence type="ECO:0000256" key="5">
    <source>
        <dbReference type="ARBA" id="ARBA00022692"/>
    </source>
</evidence>
<evidence type="ECO:0000256" key="9">
    <source>
        <dbReference type="ARBA" id="ARBA00022989"/>
    </source>
</evidence>
<keyword evidence="2" id="KW-0813">Transport</keyword>
<name>A0A9J2PJ74_ASCLU</name>
<keyword evidence="3" id="KW-1003">Cell membrane</keyword>
<dbReference type="Gene3D" id="1.20.120.350">
    <property type="entry name" value="Voltage-gated potassium channels. Chain C"/>
    <property type="match status" value="1"/>
</dbReference>
<keyword evidence="9 13" id="KW-1133">Transmembrane helix</keyword>
<dbReference type="InterPro" id="IPR003968">
    <property type="entry name" value="K_chnl_volt-dep_Kv"/>
</dbReference>
<dbReference type="Gene3D" id="3.30.710.10">
    <property type="entry name" value="Potassium Channel Kv1.1, Chain A"/>
    <property type="match status" value="1"/>
</dbReference>
<dbReference type="GO" id="GO:0001508">
    <property type="term" value="P:action potential"/>
    <property type="evidence" value="ECO:0007669"/>
    <property type="project" value="TreeGrafter"/>
</dbReference>
<organism evidence="16 17">
    <name type="scientific">Ascaris lumbricoides</name>
    <name type="common">Giant roundworm</name>
    <dbReference type="NCBI Taxonomy" id="6252"/>
    <lineage>
        <taxon>Eukaryota</taxon>
        <taxon>Metazoa</taxon>
        <taxon>Ecdysozoa</taxon>
        <taxon>Nematoda</taxon>
        <taxon>Chromadorea</taxon>
        <taxon>Rhabditida</taxon>
        <taxon>Spirurina</taxon>
        <taxon>Ascaridomorpha</taxon>
        <taxon>Ascaridoidea</taxon>
        <taxon>Ascarididae</taxon>
        <taxon>Ascaris</taxon>
    </lineage>
</organism>
<dbReference type="FunFam" id="1.10.287.70:FF:000005">
    <property type="entry name" value="potassium voltage-gated channel subfamily G member 1"/>
    <property type="match status" value="1"/>
</dbReference>
<evidence type="ECO:0000259" key="15">
    <source>
        <dbReference type="Pfam" id="PF02214"/>
    </source>
</evidence>
<evidence type="ECO:0000256" key="6">
    <source>
        <dbReference type="ARBA" id="ARBA00022826"/>
    </source>
</evidence>
<dbReference type="Pfam" id="PF00520">
    <property type="entry name" value="Ion_trans"/>
    <property type="match status" value="1"/>
</dbReference>
<evidence type="ECO:0000256" key="3">
    <source>
        <dbReference type="ARBA" id="ARBA00022475"/>
    </source>
</evidence>
<dbReference type="GO" id="GO:0051260">
    <property type="term" value="P:protein homooligomerization"/>
    <property type="evidence" value="ECO:0007669"/>
    <property type="project" value="InterPro"/>
</dbReference>
<feature type="domain" description="Potassium channel tetramerisation-type BTB" evidence="15">
    <location>
        <begin position="119"/>
        <end position="218"/>
    </location>
</feature>
<keyword evidence="10" id="KW-0406">Ion transport</keyword>
<evidence type="ECO:0000256" key="10">
    <source>
        <dbReference type="ARBA" id="ARBA00023065"/>
    </source>
</evidence>
<keyword evidence="7" id="KW-0851">Voltage-gated channel</keyword>
<dbReference type="PANTHER" id="PTHR11537">
    <property type="entry name" value="VOLTAGE-GATED POTASSIUM CHANNEL"/>
    <property type="match status" value="1"/>
</dbReference>
<protein>
    <submittedName>
        <fullName evidence="17">BTB domain-containing protein</fullName>
    </submittedName>
</protein>
<evidence type="ECO:0000313" key="17">
    <source>
        <dbReference type="WBParaSite" id="ALUE_0000937901-mRNA-1"/>
    </source>
</evidence>
<evidence type="ECO:0000256" key="8">
    <source>
        <dbReference type="ARBA" id="ARBA00022958"/>
    </source>
</evidence>
<dbReference type="PRINTS" id="PR00169">
    <property type="entry name" value="KCHANNEL"/>
</dbReference>
<evidence type="ECO:0000256" key="4">
    <source>
        <dbReference type="ARBA" id="ARBA00022538"/>
    </source>
</evidence>
<dbReference type="Proteomes" id="UP000036681">
    <property type="component" value="Unplaced"/>
</dbReference>
<dbReference type="InterPro" id="IPR028325">
    <property type="entry name" value="VG_K_chnl"/>
</dbReference>
<dbReference type="PANTHER" id="PTHR11537:SF114">
    <property type="entry name" value="BTB DOMAIN-CONTAINING PROTEIN"/>
    <property type="match status" value="1"/>
</dbReference>
<feature type="transmembrane region" description="Helical" evidence="13">
    <location>
        <begin position="472"/>
        <end position="491"/>
    </location>
</feature>
<dbReference type="InterPro" id="IPR011333">
    <property type="entry name" value="SKP1/BTB/POZ_sf"/>
</dbReference>
<reference evidence="17" key="1">
    <citation type="submission" date="2023-03" db="UniProtKB">
        <authorList>
            <consortium name="WormBaseParasite"/>
        </authorList>
    </citation>
    <scope>IDENTIFICATION</scope>
</reference>
<dbReference type="PRINTS" id="PR01494">
    <property type="entry name" value="KV9CHANNEL"/>
</dbReference>
<proteinExistence type="predicted"/>
<dbReference type="SUPFAM" id="SSF81324">
    <property type="entry name" value="Voltage-gated potassium channels"/>
    <property type="match status" value="1"/>
</dbReference>
<dbReference type="GO" id="GO:0005251">
    <property type="term" value="F:delayed rectifier potassium channel activity"/>
    <property type="evidence" value="ECO:0007669"/>
    <property type="project" value="TreeGrafter"/>
</dbReference>
<dbReference type="PRINTS" id="PR01491">
    <property type="entry name" value="KVCHANNEL"/>
</dbReference>
<keyword evidence="16" id="KW-1185">Reference proteome</keyword>
<dbReference type="SUPFAM" id="SSF54695">
    <property type="entry name" value="POZ domain"/>
    <property type="match status" value="1"/>
</dbReference>
<keyword evidence="11 13" id="KW-0472">Membrane</keyword>
<dbReference type="Pfam" id="PF02214">
    <property type="entry name" value="BTB_2"/>
    <property type="match status" value="1"/>
</dbReference>
<dbReference type="InterPro" id="IPR003971">
    <property type="entry name" value="K_chnl_volt-dep_Kv5/Kv9"/>
</dbReference>
<dbReference type="AlphaFoldDB" id="A0A9J2PJ74"/>
<dbReference type="InterPro" id="IPR027359">
    <property type="entry name" value="Volt_channel_dom_sf"/>
</dbReference>
<dbReference type="CDD" id="cd18317">
    <property type="entry name" value="BTB_POZ_Kv"/>
    <property type="match status" value="1"/>
</dbReference>
<evidence type="ECO:0000313" key="16">
    <source>
        <dbReference type="Proteomes" id="UP000036681"/>
    </source>
</evidence>
<evidence type="ECO:0000256" key="7">
    <source>
        <dbReference type="ARBA" id="ARBA00022882"/>
    </source>
</evidence>
<feature type="transmembrane region" description="Helical" evidence="13">
    <location>
        <begin position="398"/>
        <end position="422"/>
    </location>
</feature>
<evidence type="ECO:0000256" key="1">
    <source>
        <dbReference type="ARBA" id="ARBA00004651"/>
    </source>
</evidence>
<keyword evidence="6" id="KW-0631">Potassium channel</keyword>
<feature type="domain" description="Ion transport" evidence="14">
    <location>
        <begin position="283"/>
        <end position="553"/>
    </location>
</feature>
<accession>A0A9J2PJ74</accession>
<dbReference type="InterPro" id="IPR005821">
    <property type="entry name" value="Ion_trans_dom"/>
</dbReference>
<evidence type="ECO:0000256" key="12">
    <source>
        <dbReference type="ARBA" id="ARBA00023303"/>
    </source>
</evidence>